<dbReference type="Proteomes" id="UP000520770">
    <property type="component" value="Unassembled WGS sequence"/>
</dbReference>
<dbReference type="SUPFAM" id="SSF89447">
    <property type="entry name" value="AbrB/MazE/MraZ-like"/>
    <property type="match status" value="1"/>
</dbReference>
<evidence type="ECO:0000313" key="5">
    <source>
        <dbReference type="EMBL" id="MBB4448097.1"/>
    </source>
</evidence>
<dbReference type="InterPro" id="IPR007159">
    <property type="entry name" value="SpoVT-AbrB_dom"/>
</dbReference>
<evidence type="ECO:0000313" key="6">
    <source>
        <dbReference type="Proteomes" id="UP000520770"/>
    </source>
</evidence>
<evidence type="ECO:0000313" key="4">
    <source>
        <dbReference type="EMBL" id="MBB4413464.1"/>
    </source>
</evidence>
<evidence type="ECO:0000313" key="8">
    <source>
        <dbReference type="Proteomes" id="UP000576087"/>
    </source>
</evidence>
<dbReference type="SMART" id="SM00966">
    <property type="entry name" value="SpoVT_AbrB"/>
    <property type="match status" value="1"/>
</dbReference>
<dbReference type="EMBL" id="JACIHM010000006">
    <property type="protein sequence ID" value="MBB4448097.1"/>
    <property type="molecule type" value="Genomic_DNA"/>
</dbReference>
<reference evidence="6 7" key="1">
    <citation type="submission" date="2020-08" db="EMBL/GenBank/DDBJ databases">
        <title>Genomic Encyclopedia of Type Strains, Phase IV (KMG-V): Genome sequencing to study the core and pangenomes of soil and plant-associated prokaryotes.</title>
        <authorList>
            <person name="Whitman W."/>
        </authorList>
    </citation>
    <scope>NUCLEOTIDE SEQUENCE [LARGE SCALE GENOMIC DNA]</scope>
    <source>
        <strain evidence="4 7">SEMIA 444</strain>
        <strain evidence="3 6">SEMIA 448</strain>
        <strain evidence="5 8">SEMIA 452</strain>
    </source>
</reference>
<sequence length="90" mass="10406">MGAERNAERHVKFFRNGGAQAVVIPAEFEMAGEEAVMRKEGDRLVIEPVSQKDDFREWLTSIEPWDEEFPDVDEDQPHAKETDIFKDADR</sequence>
<proteinExistence type="predicted"/>
<dbReference type="GO" id="GO:0003677">
    <property type="term" value="F:DNA binding"/>
    <property type="evidence" value="ECO:0007669"/>
    <property type="project" value="InterPro"/>
</dbReference>
<evidence type="ECO:0000256" key="1">
    <source>
        <dbReference type="SAM" id="MobiDB-lite"/>
    </source>
</evidence>
<dbReference type="Proteomes" id="UP000524535">
    <property type="component" value="Unassembled WGS sequence"/>
</dbReference>
<dbReference type="Gene3D" id="2.10.260.10">
    <property type="match status" value="1"/>
</dbReference>
<feature type="compositionally biased region" description="Basic and acidic residues" evidence="1">
    <location>
        <begin position="75"/>
        <end position="90"/>
    </location>
</feature>
<protein>
    <submittedName>
        <fullName evidence="4">Antitoxin VapB</fullName>
    </submittedName>
</protein>
<evidence type="ECO:0000313" key="7">
    <source>
        <dbReference type="Proteomes" id="UP000524535"/>
    </source>
</evidence>
<dbReference type="InterPro" id="IPR037914">
    <property type="entry name" value="SpoVT-AbrB_sf"/>
</dbReference>
<dbReference type="AlphaFoldDB" id="A0A7W6THM2"/>
<comment type="caution">
    <text evidence="4">The sequence shown here is derived from an EMBL/GenBank/DDBJ whole genome shotgun (WGS) entry which is preliminary data.</text>
</comment>
<feature type="domain" description="SpoVT-AbrB" evidence="2">
    <location>
        <begin position="14"/>
        <end position="54"/>
    </location>
</feature>
<name>A0A7W6THM2_9HYPH</name>
<dbReference type="Proteomes" id="UP000576087">
    <property type="component" value="Unassembled WGS sequence"/>
</dbReference>
<feature type="region of interest" description="Disordered" evidence="1">
    <location>
        <begin position="66"/>
        <end position="90"/>
    </location>
</feature>
<dbReference type="RefSeq" id="WP_183827375.1">
    <property type="nucleotide sequence ID" value="NZ_JACIGW010000005.1"/>
</dbReference>
<dbReference type="EMBL" id="JACIGW010000005">
    <property type="protein sequence ID" value="MBB4350504.1"/>
    <property type="molecule type" value="Genomic_DNA"/>
</dbReference>
<keyword evidence="7" id="KW-1185">Reference proteome</keyword>
<gene>
    <name evidence="4" type="ORF">GGE31_003992</name>
    <name evidence="3" type="ORF">GGE33_004269</name>
    <name evidence="5" type="ORF">GGE35_003934</name>
</gene>
<accession>A0A7W6THM2</accession>
<dbReference type="EMBL" id="JACIGY010000006">
    <property type="protein sequence ID" value="MBB4413464.1"/>
    <property type="molecule type" value="Genomic_DNA"/>
</dbReference>
<evidence type="ECO:0000259" key="2">
    <source>
        <dbReference type="SMART" id="SM00966"/>
    </source>
</evidence>
<evidence type="ECO:0000313" key="3">
    <source>
        <dbReference type="EMBL" id="MBB4350504.1"/>
    </source>
</evidence>
<organism evidence="4 7">
    <name type="scientific">Aliirhizobium cellulosilyticum</name>
    <dbReference type="NCBI Taxonomy" id="393664"/>
    <lineage>
        <taxon>Bacteria</taxon>
        <taxon>Pseudomonadati</taxon>
        <taxon>Pseudomonadota</taxon>
        <taxon>Alphaproteobacteria</taxon>
        <taxon>Hyphomicrobiales</taxon>
        <taxon>Rhizobiaceae</taxon>
        <taxon>Aliirhizobium</taxon>
    </lineage>
</organism>